<feature type="region of interest" description="Disordered" evidence="1">
    <location>
        <begin position="101"/>
        <end position="154"/>
    </location>
</feature>
<dbReference type="PANTHER" id="PTHR34061">
    <property type="entry name" value="PROTEIN, PUTATIVE-RELATED"/>
    <property type="match status" value="1"/>
</dbReference>
<feature type="compositionally biased region" description="Low complexity" evidence="1">
    <location>
        <begin position="1"/>
        <end position="21"/>
    </location>
</feature>
<reference evidence="2" key="2">
    <citation type="submission" date="2020-10" db="EMBL/GenBank/DDBJ databases">
        <authorList>
            <person name="Cooper E.A."/>
            <person name="Brenton Z.W."/>
            <person name="Flinn B.S."/>
            <person name="Jenkins J."/>
            <person name="Shu S."/>
            <person name="Flowers D."/>
            <person name="Luo F."/>
            <person name="Wang Y."/>
            <person name="Xia P."/>
            <person name="Barry K."/>
            <person name="Daum C."/>
            <person name="Lipzen A."/>
            <person name="Yoshinaga Y."/>
            <person name="Schmutz J."/>
            <person name="Saski C."/>
            <person name="Vermerris W."/>
            <person name="Kresovich S."/>
        </authorList>
    </citation>
    <scope>NUCLEOTIDE SEQUENCE</scope>
</reference>
<dbReference type="Proteomes" id="UP000807115">
    <property type="component" value="Chromosome 8"/>
</dbReference>
<feature type="region of interest" description="Disordered" evidence="1">
    <location>
        <begin position="1"/>
        <end position="25"/>
    </location>
</feature>
<proteinExistence type="predicted"/>
<organism evidence="2 3">
    <name type="scientific">Sorghum bicolor</name>
    <name type="common">Sorghum</name>
    <name type="synonym">Sorghum vulgare</name>
    <dbReference type="NCBI Taxonomy" id="4558"/>
    <lineage>
        <taxon>Eukaryota</taxon>
        <taxon>Viridiplantae</taxon>
        <taxon>Streptophyta</taxon>
        <taxon>Embryophyta</taxon>
        <taxon>Tracheophyta</taxon>
        <taxon>Spermatophyta</taxon>
        <taxon>Magnoliopsida</taxon>
        <taxon>Liliopsida</taxon>
        <taxon>Poales</taxon>
        <taxon>Poaceae</taxon>
        <taxon>PACMAD clade</taxon>
        <taxon>Panicoideae</taxon>
        <taxon>Andropogonodae</taxon>
        <taxon>Andropogoneae</taxon>
        <taxon>Sorghinae</taxon>
        <taxon>Sorghum</taxon>
    </lineage>
</organism>
<reference evidence="2" key="1">
    <citation type="journal article" date="2019" name="BMC Genomics">
        <title>A new reference genome for Sorghum bicolor reveals high levels of sequence similarity between sweet and grain genotypes: implications for the genetics of sugar metabolism.</title>
        <authorList>
            <person name="Cooper E.A."/>
            <person name="Brenton Z.W."/>
            <person name="Flinn B.S."/>
            <person name="Jenkins J."/>
            <person name="Shu S."/>
            <person name="Flowers D."/>
            <person name="Luo F."/>
            <person name="Wang Y."/>
            <person name="Xia P."/>
            <person name="Barry K."/>
            <person name="Daum C."/>
            <person name="Lipzen A."/>
            <person name="Yoshinaga Y."/>
            <person name="Schmutz J."/>
            <person name="Saski C."/>
            <person name="Vermerris W."/>
            <person name="Kresovich S."/>
        </authorList>
    </citation>
    <scope>NUCLEOTIDE SEQUENCE</scope>
</reference>
<gene>
    <name evidence="2" type="ORF">BDA96_08G205600</name>
</gene>
<protein>
    <submittedName>
        <fullName evidence="2">Uncharacterized protein</fullName>
    </submittedName>
</protein>
<evidence type="ECO:0000313" key="2">
    <source>
        <dbReference type="EMBL" id="KAG0521946.1"/>
    </source>
</evidence>
<evidence type="ECO:0000313" key="3">
    <source>
        <dbReference type="Proteomes" id="UP000807115"/>
    </source>
</evidence>
<name>A0A921QK86_SORBI</name>
<comment type="caution">
    <text evidence="2">The sequence shown here is derived from an EMBL/GenBank/DDBJ whole genome shotgun (WGS) entry which is preliminary data.</text>
</comment>
<dbReference type="EMBL" id="CM027687">
    <property type="protein sequence ID" value="KAG0521946.1"/>
    <property type="molecule type" value="Genomic_DNA"/>
</dbReference>
<feature type="compositionally biased region" description="Pro residues" evidence="1">
    <location>
        <begin position="112"/>
        <end position="122"/>
    </location>
</feature>
<dbReference type="AlphaFoldDB" id="A0A921QK86"/>
<evidence type="ECO:0000256" key="1">
    <source>
        <dbReference type="SAM" id="MobiDB-lite"/>
    </source>
</evidence>
<dbReference type="PANTHER" id="PTHR34061:SF15">
    <property type="entry name" value="EXPRESSED PROTEIN"/>
    <property type="match status" value="1"/>
</dbReference>
<sequence>MPSTLAAASTTAASSSSSTSSPRCVPFAFRRGGGRGRRLPVSGTRTVTTHGGAPAAATGGCGCGRPLCRPAGVLGEGIQSAFFTSLDVCSCVKVGTKSFKESESDDAAPLMSPLPSPPPPHDAAPSGGRRGASGAGKPRRRGLGCCTPSSTSVN</sequence>
<accession>A0A921QK86</accession>